<evidence type="ECO:0000313" key="14">
    <source>
        <dbReference type="RefSeq" id="XP_039239522.1"/>
    </source>
</evidence>
<evidence type="ECO:0000256" key="7">
    <source>
        <dbReference type="ARBA" id="ARBA00040154"/>
    </source>
</evidence>
<keyword evidence="3 11" id="KW-0853">WD repeat</keyword>
<dbReference type="InterPro" id="IPR051973">
    <property type="entry name" value="tRNA_Anticodon_Mtase-Reg"/>
</dbReference>
<dbReference type="SMART" id="SM00320">
    <property type="entry name" value="WD40"/>
    <property type="match status" value="11"/>
</dbReference>
<protein>
    <recommendedName>
        <fullName evidence="7">tRNA (34-2'-O)-methyltransferase regulator WDR6</fullName>
    </recommendedName>
    <alternativeName>
        <fullName evidence="8">WD repeat-containing protein 6</fullName>
    </alternativeName>
</protein>
<dbReference type="PROSITE" id="PS50082">
    <property type="entry name" value="WD_REPEATS_2"/>
    <property type="match status" value="2"/>
</dbReference>
<dbReference type="Proteomes" id="UP000504627">
    <property type="component" value="Unplaced"/>
</dbReference>
<evidence type="ECO:0000256" key="1">
    <source>
        <dbReference type="ARBA" id="ARBA00004496"/>
    </source>
</evidence>
<keyword evidence="4" id="KW-0819">tRNA processing</keyword>
<dbReference type="PROSITE" id="PS50294">
    <property type="entry name" value="WD_REPEATS_REGION"/>
    <property type="match status" value="2"/>
</dbReference>
<evidence type="ECO:0000256" key="10">
    <source>
        <dbReference type="ARBA" id="ARBA00047056"/>
    </source>
</evidence>
<dbReference type="Gene3D" id="2.130.10.10">
    <property type="entry name" value="YVTN repeat-like/Quinoprotein amine dehydrogenase"/>
    <property type="match status" value="4"/>
</dbReference>
<evidence type="ECO:0000256" key="9">
    <source>
        <dbReference type="ARBA" id="ARBA00045751"/>
    </source>
</evidence>
<keyword evidence="13" id="KW-1185">Reference proteome</keyword>
<dbReference type="InterPro" id="IPR036322">
    <property type="entry name" value="WD40_repeat_dom_sf"/>
</dbReference>
<dbReference type="PANTHER" id="PTHR14344:SF3">
    <property type="entry name" value="WD REPEAT-CONTAINING PROTEIN 6"/>
    <property type="match status" value="1"/>
</dbReference>
<gene>
    <name evidence="14" type="primary">WDR6</name>
</gene>
<feature type="chain" id="PRO_5031185163" description="tRNA (34-2'-O)-methyltransferase regulator WDR6" evidence="12">
    <location>
        <begin position="25"/>
        <end position="1137"/>
    </location>
</feature>
<dbReference type="InterPro" id="IPR001680">
    <property type="entry name" value="WD40_rpt"/>
</dbReference>
<evidence type="ECO:0000256" key="5">
    <source>
        <dbReference type="ARBA" id="ARBA00022737"/>
    </source>
</evidence>
<evidence type="ECO:0000256" key="3">
    <source>
        <dbReference type="ARBA" id="ARBA00022574"/>
    </source>
</evidence>
<evidence type="ECO:0000256" key="6">
    <source>
        <dbReference type="ARBA" id="ARBA00038255"/>
    </source>
</evidence>
<dbReference type="AlphaFoldDB" id="A0A7R5KR85"/>
<keyword evidence="2" id="KW-0963">Cytoplasm</keyword>
<evidence type="ECO:0000256" key="4">
    <source>
        <dbReference type="ARBA" id="ARBA00022694"/>
    </source>
</evidence>
<evidence type="ECO:0000256" key="11">
    <source>
        <dbReference type="PROSITE-ProRule" id="PRU00221"/>
    </source>
</evidence>
<comment type="subcellular location">
    <subcellularLocation>
        <location evidence="1">Cytoplasm</location>
    </subcellularLocation>
</comment>
<dbReference type="InterPro" id="IPR015943">
    <property type="entry name" value="WD40/YVTN_repeat-like_dom_sf"/>
</dbReference>
<name>A0A7R5KR85_9PASS</name>
<dbReference type="SUPFAM" id="SSF50978">
    <property type="entry name" value="WD40 repeat-like"/>
    <property type="match status" value="2"/>
</dbReference>
<dbReference type="GO" id="GO:0005737">
    <property type="term" value="C:cytoplasm"/>
    <property type="evidence" value="ECO:0007669"/>
    <property type="project" value="UniProtKB-SubCell"/>
</dbReference>
<feature type="signal peptide" evidence="12">
    <location>
        <begin position="1"/>
        <end position="24"/>
    </location>
</feature>
<sequence length="1137" mass="119145">MGGWRGRGGAAKMESVALVAPVTALEFAGDVLLAGTGPEVVAFRLSGGGTAARRSVLREASVQGLRAEPGRGPAARVAVFGGRWLAVLAVRRGGPGGGPLLALCGGGAARELGARVWEARWAPGGRLALALGGGAVALYEWRGGGRWLRRASCGGAGALRCAVLAGAGWERLALAAGTAAGAVVMWRAAAAAAPRRELRGHRGAVLALCYAAARGLLASASEDRSVRLWAVGDLGGGDGDGACLLVCYGHGARVAAVVLRGSLPVSAGEDGACLEWGVSGDVRRERRGHRGALRALALRPAGGRLATGGDDGGVRLWRPRRATPAAVAALGAPERPRAVVLAGPRRVLVLGEAGGLAAFEAAQGRWAPVLPAPAAGGTRAVLAAAPLPGGDEALCALAGSDGRLLLFVLSSPGTAASLRLFEGAVLGLSWAPRPGLPSATAATLLASGPEGEMLWLDVAHRPGQAPCVRLMGRYLLPPCKQRWHTCAAFLPQEELLVCGDRRGSLLLFPCSSSSRRAAESTGIANGVADSVGEDSSSELELSCLSHKGVLPLESPLSVLFGLHGKTGVTSVTCHKGYIYSTGRDGVYRQLHLRDQQLEVLRKHRPCKGLQWIEELRFTPDGDLLVLGFHADNFVVWSSRTSENLHCIPCGGGHRSWSYCSSPWAEVFAFIKSGDVMLYCCEAEPCEQQVLLASLHGREITCVRRLGAMEVPGHVALNVLVTSSEDTTACVLALSERSRAAVPLARLSDHISSVRTLALAGPTGPGDKGFGEEGLSALLFSAGGRAQIECYRLLCAGDPESAVESLESAVACQVIHVASHRLDEHWERKKNRHKLVKMDPETRYMCLSVVPGTSTKQLLTPWKFLAAACSDGSVRVFGLLEAARNLVLVAESFHHQRCVLKVEAFLHTGTGGERRHLLCSAATDGSIAFWDITSPITDATAALHRAEGEMQPLALGVPLLTIMAHSCGVNSLHVSKVTEGQYLVASGSDDGSIHICLLEVALGKGEAAAGTCLQILERVSRPCAHAAHVTGIRVLRPDLLLSASVDQRLTLWRWGPGGLVPLSTTFFHVPDLAELDCWEVAEAGGELRYYCVLCGQGLEMLCGTAPSEPSPLEAPQEWAGVQHIPVPAYLGRALCPSL</sequence>
<accession>A0A7R5KR85</accession>
<comment type="similarity">
    <text evidence="6">Belongs to the WD repeat WDR6 family.</text>
</comment>
<comment type="subunit">
    <text evidence="10">Interacts with FTSJ1; the interaction is direct, and required for 2'-O-methylation of position 34 in substrate tRNAs. Interacts with IRS4. Interacts with STK11/LKB1.</text>
</comment>
<dbReference type="GeneID" id="113984104"/>
<comment type="function">
    <text evidence="9">Together with methyltransferase FTSJ1, methylates the 2'-O-ribose of nucleotides at position 34 of the tRNA anticodon loop of substrate tRNAs. Required for the correct positioning of the substrate tRNA for methylation. Required to suppress amino acid starvation-induced autophagy. Enhances the STK11/LKB1-induced cell growth suppression activity.</text>
</comment>
<dbReference type="RefSeq" id="XP_039239522.1">
    <property type="nucleotide sequence ID" value="XM_039383588.1"/>
</dbReference>
<evidence type="ECO:0000256" key="2">
    <source>
        <dbReference type="ARBA" id="ARBA00022490"/>
    </source>
</evidence>
<proteinExistence type="inferred from homology"/>
<evidence type="ECO:0000256" key="12">
    <source>
        <dbReference type="SAM" id="SignalP"/>
    </source>
</evidence>
<keyword evidence="5" id="KW-0677">Repeat</keyword>
<reference evidence="14" key="1">
    <citation type="submission" date="2025-08" db="UniProtKB">
        <authorList>
            <consortium name="RefSeq"/>
        </authorList>
    </citation>
    <scope>IDENTIFICATION</scope>
    <source>
        <tissue evidence="14">Muscle</tissue>
    </source>
</reference>
<feature type="repeat" description="WD" evidence="11">
    <location>
        <begin position="286"/>
        <end position="317"/>
    </location>
</feature>
<organism evidence="13 14">
    <name type="scientific">Pipra filicauda</name>
    <name type="common">Wire-tailed manakin</name>
    <dbReference type="NCBI Taxonomy" id="649802"/>
    <lineage>
        <taxon>Eukaryota</taxon>
        <taxon>Metazoa</taxon>
        <taxon>Chordata</taxon>
        <taxon>Craniata</taxon>
        <taxon>Vertebrata</taxon>
        <taxon>Euteleostomi</taxon>
        <taxon>Archelosauria</taxon>
        <taxon>Archosauria</taxon>
        <taxon>Dinosauria</taxon>
        <taxon>Saurischia</taxon>
        <taxon>Theropoda</taxon>
        <taxon>Coelurosauria</taxon>
        <taxon>Aves</taxon>
        <taxon>Neognathae</taxon>
        <taxon>Neoaves</taxon>
        <taxon>Telluraves</taxon>
        <taxon>Australaves</taxon>
        <taxon>Passeriformes</taxon>
        <taxon>Pipridae</taxon>
        <taxon>Pipra</taxon>
    </lineage>
</organism>
<feature type="repeat" description="WD" evidence="11">
    <location>
        <begin position="198"/>
        <end position="229"/>
    </location>
</feature>
<keyword evidence="12" id="KW-0732">Signal</keyword>
<dbReference type="CTD" id="11180"/>
<evidence type="ECO:0000256" key="8">
    <source>
        <dbReference type="ARBA" id="ARBA00041816"/>
    </source>
</evidence>
<evidence type="ECO:0000313" key="13">
    <source>
        <dbReference type="Proteomes" id="UP000504627"/>
    </source>
</evidence>
<dbReference type="Pfam" id="PF00400">
    <property type="entry name" value="WD40"/>
    <property type="match status" value="3"/>
</dbReference>
<dbReference type="GO" id="GO:0030488">
    <property type="term" value="P:tRNA methylation"/>
    <property type="evidence" value="ECO:0007669"/>
    <property type="project" value="TreeGrafter"/>
</dbReference>
<dbReference type="PANTHER" id="PTHR14344">
    <property type="entry name" value="WD REPEAT PROTEIN"/>
    <property type="match status" value="1"/>
</dbReference>
<dbReference type="InParanoid" id="A0A7R5KR85"/>